<accession>A0A8J6YQ02</accession>
<proteinExistence type="predicted"/>
<dbReference type="PANTHER" id="PTHR43788">
    <property type="entry name" value="DNA2/NAM7 HELICASE FAMILY MEMBER"/>
    <property type="match status" value="1"/>
</dbReference>
<dbReference type="InterPro" id="IPR027785">
    <property type="entry name" value="UvrD-like_helicase_C"/>
</dbReference>
<reference evidence="2" key="1">
    <citation type="submission" date="2020-09" db="EMBL/GenBank/DDBJ databases">
        <title>A novel bacterium of genus Mangrovicoccus, isolated from South China Sea.</title>
        <authorList>
            <person name="Huang H."/>
            <person name="Mo K."/>
            <person name="Hu Y."/>
        </authorList>
    </citation>
    <scope>NUCLEOTIDE SEQUENCE</scope>
    <source>
        <strain evidence="2">HB182678</strain>
    </source>
</reference>
<dbReference type="Pfam" id="PF13538">
    <property type="entry name" value="UvrD_C_2"/>
    <property type="match status" value="1"/>
</dbReference>
<dbReference type="EMBL" id="JACVXA010000008">
    <property type="protein sequence ID" value="MBE3637368.1"/>
    <property type="molecule type" value="Genomic_DNA"/>
</dbReference>
<dbReference type="CDD" id="cd18809">
    <property type="entry name" value="SF1_C_RecD"/>
    <property type="match status" value="1"/>
</dbReference>
<name>A0A8J6YQ02_9RHOB</name>
<organism evidence="2 3">
    <name type="scientific">Mangrovicoccus algicola</name>
    <dbReference type="NCBI Taxonomy" id="2771008"/>
    <lineage>
        <taxon>Bacteria</taxon>
        <taxon>Pseudomonadati</taxon>
        <taxon>Pseudomonadota</taxon>
        <taxon>Alphaproteobacteria</taxon>
        <taxon>Rhodobacterales</taxon>
        <taxon>Paracoccaceae</taxon>
        <taxon>Mangrovicoccus</taxon>
    </lineage>
</organism>
<dbReference type="Proteomes" id="UP000609121">
    <property type="component" value="Unassembled WGS sequence"/>
</dbReference>
<sequence length="381" mass="42056">MDGAALLSPQTQNYSPGQVVALESVMDWLATPEERRPQIFRLFGYAGTGKTTIAKTIAAACRGHVVFMAFTGKAALQMRRSGCHGAATIHSTIYQPVDGKDGSVTYVINKESDCVGASLIVIDECSMVGEELAKDILSFGRPVLVLGDPAQLPPVSSAGYFTEADPDAMLTEIHRQAEGNPIIALATMIRQGDVPQTWDRGGAVRMVPRGTLTAQEVVQADQVIVGTHTLRNGFNKRIRRTLGRSGPAPEIGDRLLCLKNDKSMGIFNGGLFSVREMLHRKRGSNKFRMKLVDDDNAKRGAFITSVRQEFFLGGAEDLHWKDLKHSQQFDYGYAMTCHKAQGSQWRHVIVYDESDLFRDDAHRWLYTAVTRAQKRLTLVAD</sequence>
<keyword evidence="3" id="KW-1185">Reference proteome</keyword>
<evidence type="ECO:0000259" key="1">
    <source>
        <dbReference type="Pfam" id="PF13538"/>
    </source>
</evidence>
<dbReference type="InterPro" id="IPR027417">
    <property type="entry name" value="P-loop_NTPase"/>
</dbReference>
<dbReference type="RefSeq" id="WP_193179888.1">
    <property type="nucleotide sequence ID" value="NZ_JACVXA010000008.1"/>
</dbReference>
<evidence type="ECO:0000313" key="3">
    <source>
        <dbReference type="Proteomes" id="UP000609121"/>
    </source>
</evidence>
<evidence type="ECO:0000313" key="2">
    <source>
        <dbReference type="EMBL" id="MBE3637368.1"/>
    </source>
</evidence>
<dbReference type="Pfam" id="PF13604">
    <property type="entry name" value="AAA_30"/>
    <property type="match status" value="1"/>
</dbReference>
<dbReference type="SUPFAM" id="SSF52540">
    <property type="entry name" value="P-loop containing nucleoside triphosphate hydrolases"/>
    <property type="match status" value="2"/>
</dbReference>
<gene>
    <name evidence="2" type="ORF">ICN82_04020</name>
</gene>
<protein>
    <submittedName>
        <fullName evidence="2">AAA family ATPase</fullName>
    </submittedName>
</protein>
<dbReference type="Gene3D" id="3.40.50.300">
    <property type="entry name" value="P-loop containing nucleotide triphosphate hydrolases"/>
    <property type="match status" value="2"/>
</dbReference>
<feature type="domain" description="UvrD-like helicase C-terminal" evidence="1">
    <location>
        <begin position="331"/>
        <end position="379"/>
    </location>
</feature>
<dbReference type="AlphaFoldDB" id="A0A8J6YQ02"/>
<dbReference type="InterPro" id="IPR050534">
    <property type="entry name" value="Coronavir_polyprotein_1ab"/>
</dbReference>
<comment type="caution">
    <text evidence="2">The sequence shown here is derived from an EMBL/GenBank/DDBJ whole genome shotgun (WGS) entry which is preliminary data.</text>
</comment>